<feature type="region of interest" description="Disordered" evidence="2">
    <location>
        <begin position="1376"/>
        <end position="1641"/>
    </location>
</feature>
<evidence type="ECO:0000313" key="3">
    <source>
        <dbReference type="EMBL" id="KAK3248242.1"/>
    </source>
</evidence>
<feature type="compositionally biased region" description="Pro residues" evidence="2">
    <location>
        <begin position="1521"/>
        <end position="1535"/>
    </location>
</feature>
<keyword evidence="1" id="KW-0175">Coiled coil</keyword>
<feature type="coiled-coil region" evidence="1">
    <location>
        <begin position="2420"/>
        <end position="2468"/>
    </location>
</feature>
<proteinExistence type="predicted"/>
<feature type="region of interest" description="Disordered" evidence="2">
    <location>
        <begin position="370"/>
        <end position="416"/>
    </location>
</feature>
<keyword evidence="4" id="KW-1185">Reference proteome</keyword>
<dbReference type="Proteomes" id="UP001190700">
    <property type="component" value="Unassembled WGS sequence"/>
</dbReference>
<feature type="region of interest" description="Disordered" evidence="2">
    <location>
        <begin position="973"/>
        <end position="1023"/>
    </location>
</feature>
<feature type="compositionally biased region" description="Low complexity" evidence="2">
    <location>
        <begin position="54"/>
        <end position="64"/>
    </location>
</feature>
<evidence type="ECO:0000313" key="4">
    <source>
        <dbReference type="Proteomes" id="UP001190700"/>
    </source>
</evidence>
<sequence length="2677" mass="281655">MEVDDEYEYDDDFEIDEEIVSEIAAEELSTSRPSSQQDLPQEFHDTLSSRQNATTVSSGVGSTSILAEENPVANERLDGVTAVGAARKLSPPHTPQVDGADDAIGRSTDDKSHVAMDTGHHEHRAPPSNLELSSEHAPKVSQQADATLGEDFASRQRTPVGDTEGESPEHQSGLGLEVTDLNDKQRGSEFSQLRESQAVAGGEDAETDYGEDYEDDFDFDDDDLVLPDDTPTVAHVSGGQDEAAGGVTEPPREPSVSATTDLDSAQPREASDIARADTQADVGTLGVDIESKKHETAEVHAAAEPDGLMTVMPQVEETAEVDADFDRNSVESEAPRGKVTETATEAQRGEGPVELDTTEVGLEDMGEELVEGATTDVELKLEPERSSQMGEEPLETDITEVDPKMEGGTGKKATADVELEVEPVMVFQTGEELLEADNTEIDLKLQGQIGTEPLEADAQMEGMPRESEKLVGEREAPRLQQTVSELQMEAPMGWDAPENEQEDFGADFGPTAETIVPVDCDPPAGQMNYVDPTAKAPAPEPRGGAADDVEAVTTAPVPESQGGAADDVEAVATAPVPESQGGAADDVEAVATAQCSQGGAADDVEAVATAPVPESQGGAADDVETVATAPVPESQGGADDVDVVATAPVPESQGGGADDVETVATASGPESQGGGADDVETVATAPVPESQGGAADDLDAAATDLAPENQGGAADDVDVMSTAPVPESQGRGADDVETVATAPAPENQGGGADGVETVATAPVPESQLPAPENQGGGADDVEAVATAPVPESQGGAADDVDTVATAAVPELGGADDIGCKAKMVPRLAMEKIEADSTVPQVPGKGQLQTGTAAGTDRQLAPKSGVTSVTATPRAFVEEFGVGVMRAERVAAPNIPRTGLMDMETGHAECDETFEEGLGRADGGAGASGAAAEPGATSAEYPSAEMYGPVPKWWNSQRALSDRTHGGNAAGLEAAQTDSTTELPSGQGEAGDAPRGTLESEAATTAVPGKGGDHPSSSLPEETPRYYEDDFEDAEGEDDAELLEAFQKYMAESPELVLTARVADQAAAAQGALSVYNPELAAALSGVDVVRPADSAAAPRSNRVGEMLKAGDSRVGGVEAGAHSQPDAKPYQKVPWQQRLAQMAAFYGRPPGWHLHREGLLKHLQLSDRQVWEDRMEEAQDVLRKSMKRMDGDLPPVEAPTAPPNGLSDQSAASAHATSPTDSVGSDSVDQALQRFLKAYKQAAQGVPPLEVKKPLAHGGRRVVRHGLRKVDSRSGSPGIPTEVGVFYMDQVGVPSPPKDAPPEGAPSPRRRKGGDAVPGEAQRSGVRRRLQMTSTDAPSTMIPLNSEPQRQLAPRGPPLDATAAAMDALPRKAHVEARPAPKVPPLPISTALEPSGSAHVVPEDNLPAGPAEAYQSYPHQMGAADMGFDENGASIPSAPPPRPGEQSPSKRIRPQRRTAASAQAPQAGTAESPREPSLELGGPLPMPPAPMEAKPALADDASNEERPGHVESQSIPRTHAPDPPAPPGPSLPPLPASDTGLYKRRRPARNADPKGPLNTSGELAASQRLRGDEDRKVGASRQPLNQVVVEGGAASAAQAKGGPEAGQSSSHQAGVKGGDTLQIFESGQSGEAGGGGLSGRLSVDDAAYLRKATMATVASGKEDERTGEVASAVEGRSKVGEADARSGNRLPGGGGAEGGLVRSSLEDDDAEIALRAYKDAATMEARLAEAEEEETLKAASDAMELEAQQQRQAEEERALYLPEEPEEDDEVLRASVTTSPKEPEEVLEGSAEGDPARLQLAVVGSGSPTGQDKGWSSSLEVGLREQLQVVEALPTPQFEDNVWQAQEDTMSLEEQLVAMSGAAAEVEVEIQEAELHYEKCQTEAEEAKLRIQSMGAARETAMTQLKLVELEQNRNAQLLEDDARRLARMADAAEQVSHEADTALARAADAATQASERWGEAQAALKQVEGPHVTRPARASGGGTAGDTWGLEAMQRSQQLASTLSELSRIAARAEQSFEACQRAAAEKAALAKQRKQMMREARLRAGAMQTEARKAAAARDKLVVAAERQLADAQKDLAAAHGGAKSTQQQIAAAAVHCERLAAVSTQRRGACVALRSACSAAVAKTESASEEVLALAQSELAAAALEVSKDASQSQVAAMAAEGEVNQAKKTEQLAYAYMQIGAKKVEEARAEFKNLLDQLKNANYKGARLQLQSEQQNAKAVGEALQHAQRLRDADAETYKCTQEVLETRQRIKADAAIVSKHCRQVTSEARGKVEQMRVRYEQASSAATEAAYIVRQLRMDSVEACSRPAWQAMMQTATGTMSAAEKKKQSAARELSSTQNAAGAAEEALEAAEEHEASMLREMDEAAKVSHAAHAALRGPTARLELLQQREVEASRRVAAAEQFLIQAQVDLQSGVQEAAQRQEAAEGALARATAKWEGQAAVLKAAQQRAAKLRASARICEEQATRIRNSLALEHAAESRVLPQEVLEQVRWLINSKSQPLDAANVRQLAEMHGWSVLHTMQAAAQVLSEVRPPPPPPRFSRDQGNGAAKRQGQAMRAAGSLPQLPPPPPGRATEPLEERLKRTTVKAKPRVSRLKSSAQFLAPTGSGDPQCQNCAKLQFRRLCASCVRQHAARTSVFPAHRPLDGLPRKGLRLLQPEMSHLRPAYIIDEVN</sequence>
<feature type="region of interest" description="Disordered" evidence="2">
    <location>
        <begin position="25"/>
        <end position="356"/>
    </location>
</feature>
<reference evidence="3 4" key="1">
    <citation type="journal article" date="2015" name="Genome Biol. Evol.">
        <title>Comparative Genomics of a Bacterivorous Green Alga Reveals Evolutionary Causalities and Consequences of Phago-Mixotrophic Mode of Nutrition.</title>
        <authorList>
            <person name="Burns J.A."/>
            <person name="Paasch A."/>
            <person name="Narechania A."/>
            <person name="Kim E."/>
        </authorList>
    </citation>
    <scope>NUCLEOTIDE SEQUENCE [LARGE SCALE GENOMIC DNA]</scope>
    <source>
        <strain evidence="3 4">PLY_AMNH</strain>
    </source>
</reference>
<dbReference type="EMBL" id="LGRX02028290">
    <property type="protein sequence ID" value="KAK3248242.1"/>
    <property type="molecule type" value="Genomic_DNA"/>
</dbReference>
<feature type="region of interest" description="Disordered" evidence="2">
    <location>
        <begin position="2535"/>
        <end position="2581"/>
    </location>
</feature>
<feature type="region of interest" description="Disordered" evidence="2">
    <location>
        <begin position="1656"/>
        <end position="1705"/>
    </location>
</feature>
<feature type="region of interest" description="Disordered" evidence="2">
    <location>
        <begin position="836"/>
        <end position="867"/>
    </location>
</feature>
<feature type="compositionally biased region" description="Polar residues" evidence="2">
    <location>
        <begin position="1206"/>
        <end position="1227"/>
    </location>
</feature>
<feature type="compositionally biased region" description="Pro residues" evidence="2">
    <location>
        <begin position="1294"/>
        <end position="1305"/>
    </location>
</feature>
<feature type="region of interest" description="Disordered" evidence="2">
    <location>
        <begin position="1291"/>
        <end position="1358"/>
    </location>
</feature>
<feature type="region of interest" description="Disordered" evidence="2">
    <location>
        <begin position="1730"/>
        <end position="1792"/>
    </location>
</feature>
<feature type="compositionally biased region" description="Low complexity" evidence="2">
    <location>
        <begin position="1457"/>
        <end position="1470"/>
    </location>
</feature>
<feature type="compositionally biased region" description="Basic and acidic residues" evidence="2">
    <location>
        <begin position="103"/>
        <end position="120"/>
    </location>
</feature>
<name>A0AAE0F1T6_9CHLO</name>
<feature type="region of interest" description="Disordered" evidence="2">
    <location>
        <begin position="452"/>
        <end position="476"/>
    </location>
</feature>
<feature type="compositionally biased region" description="Basic and acidic residues" evidence="2">
    <location>
        <begin position="1675"/>
        <end position="1686"/>
    </location>
</feature>
<feature type="compositionally biased region" description="Low complexity" evidence="2">
    <location>
        <begin position="927"/>
        <end position="939"/>
    </location>
</feature>
<feature type="compositionally biased region" description="Acidic residues" evidence="2">
    <location>
        <begin position="203"/>
        <end position="226"/>
    </location>
</feature>
<accession>A0AAE0F1T6</accession>
<feature type="region of interest" description="Disordered" evidence="2">
    <location>
        <begin position="1186"/>
        <end position="1227"/>
    </location>
</feature>
<feature type="coiled-coil region" evidence="1">
    <location>
        <begin position="1863"/>
        <end position="1890"/>
    </location>
</feature>
<feature type="compositionally biased region" description="Basic and acidic residues" evidence="2">
    <location>
        <begin position="324"/>
        <end position="339"/>
    </location>
</feature>
<feature type="compositionally biased region" description="Basic and acidic residues" evidence="2">
    <location>
        <begin position="289"/>
        <end position="303"/>
    </location>
</feature>
<gene>
    <name evidence="3" type="ORF">CYMTET_42287</name>
</gene>
<evidence type="ECO:0000256" key="2">
    <source>
        <dbReference type="SAM" id="MobiDB-lite"/>
    </source>
</evidence>
<feature type="compositionally biased region" description="Polar residues" evidence="2">
    <location>
        <begin position="1331"/>
        <end position="1349"/>
    </location>
</feature>
<feature type="compositionally biased region" description="Basic and acidic residues" evidence="2">
    <location>
        <begin position="463"/>
        <end position="476"/>
    </location>
</feature>
<feature type="region of interest" description="Disordered" evidence="2">
    <location>
        <begin position="492"/>
        <end position="779"/>
    </location>
</feature>
<evidence type="ECO:0000256" key="1">
    <source>
        <dbReference type="SAM" id="Coils"/>
    </source>
</evidence>
<feature type="compositionally biased region" description="Low complexity" evidence="2">
    <location>
        <begin position="1591"/>
        <end position="1602"/>
    </location>
</feature>
<organism evidence="3 4">
    <name type="scientific">Cymbomonas tetramitiformis</name>
    <dbReference type="NCBI Taxonomy" id="36881"/>
    <lineage>
        <taxon>Eukaryota</taxon>
        <taxon>Viridiplantae</taxon>
        <taxon>Chlorophyta</taxon>
        <taxon>Pyramimonadophyceae</taxon>
        <taxon>Pyramimonadales</taxon>
        <taxon>Pyramimonadaceae</taxon>
        <taxon>Cymbomonas</taxon>
    </lineage>
</organism>
<feature type="compositionally biased region" description="Polar residues" evidence="2">
    <location>
        <begin position="28"/>
        <end position="39"/>
    </location>
</feature>
<feature type="region of interest" description="Disordered" evidence="2">
    <location>
        <begin position="916"/>
        <end position="942"/>
    </location>
</feature>
<feature type="region of interest" description="Disordered" evidence="2">
    <location>
        <begin position="2326"/>
        <end position="2353"/>
    </location>
</feature>
<comment type="caution">
    <text evidence="3">The sequence shown here is derived from an EMBL/GenBank/DDBJ whole genome shotgun (WGS) entry which is preliminary data.</text>
</comment>
<protein>
    <submittedName>
        <fullName evidence="3">Uncharacterized protein</fullName>
    </submittedName>
</protein>